<dbReference type="SMART" id="SM00382">
    <property type="entry name" value="AAA"/>
    <property type="match status" value="1"/>
</dbReference>
<dbReference type="FunFam" id="3.40.50.300:FF:000854">
    <property type="entry name" value="Multidrug ABC transporter ATP-binding protein"/>
    <property type="match status" value="1"/>
</dbReference>
<dbReference type="HOGENOM" id="CLU_000604_84_3_9"/>
<feature type="domain" description="ABC transmembrane type-1" evidence="11">
    <location>
        <begin position="16"/>
        <end position="298"/>
    </location>
</feature>
<evidence type="ECO:0000256" key="7">
    <source>
        <dbReference type="ARBA" id="ARBA00022989"/>
    </source>
</evidence>
<dbReference type="PROSITE" id="PS00211">
    <property type="entry name" value="ABC_TRANSPORTER_1"/>
    <property type="match status" value="1"/>
</dbReference>
<feature type="transmembrane region" description="Helical" evidence="9">
    <location>
        <begin position="239"/>
        <end position="258"/>
    </location>
</feature>
<dbReference type="SUPFAM" id="SSF90123">
    <property type="entry name" value="ABC transporter transmembrane region"/>
    <property type="match status" value="1"/>
</dbReference>
<keyword evidence="4 9" id="KW-0812">Transmembrane</keyword>
<dbReference type="GO" id="GO:0005886">
    <property type="term" value="C:plasma membrane"/>
    <property type="evidence" value="ECO:0007669"/>
    <property type="project" value="UniProtKB-SubCell"/>
</dbReference>
<comment type="subcellular location">
    <subcellularLocation>
        <location evidence="1">Cell membrane</location>
        <topology evidence="1">Multi-pass membrane protein</topology>
    </subcellularLocation>
</comment>
<keyword evidence="3" id="KW-1003">Cell membrane</keyword>
<evidence type="ECO:0000256" key="9">
    <source>
        <dbReference type="SAM" id="Phobius"/>
    </source>
</evidence>
<dbReference type="GO" id="GO:0005524">
    <property type="term" value="F:ATP binding"/>
    <property type="evidence" value="ECO:0007669"/>
    <property type="project" value="UniProtKB-KW"/>
</dbReference>
<reference evidence="12 13" key="1">
    <citation type="submission" date="2014-08" db="EMBL/GenBank/DDBJ databases">
        <title>Comparative genomics of the Paenibacillus odorifer group.</title>
        <authorList>
            <person name="den Bakker H.C."/>
            <person name="Tsai Y.-C."/>
            <person name="Martin N."/>
            <person name="Korlach J."/>
            <person name="Wiedmann M."/>
        </authorList>
    </citation>
    <scope>NUCLEOTIDE SEQUENCE [LARGE SCALE GENOMIC DNA]</scope>
    <source>
        <strain evidence="12 13">DSM 15220</strain>
    </source>
</reference>
<dbReference type="InterPro" id="IPR039421">
    <property type="entry name" value="Type_1_exporter"/>
</dbReference>
<feature type="domain" description="ABC transporter" evidence="10">
    <location>
        <begin position="343"/>
        <end position="578"/>
    </location>
</feature>
<protein>
    <submittedName>
        <fullName evidence="12">Multidrug ABC transporter ATP-binding protein</fullName>
    </submittedName>
</protein>
<dbReference type="InterPro" id="IPR027417">
    <property type="entry name" value="P-loop_NTPase"/>
</dbReference>
<keyword evidence="5" id="KW-0547">Nucleotide-binding</keyword>
<name>A0A089MDU5_9BACL</name>
<evidence type="ECO:0000259" key="10">
    <source>
        <dbReference type="PROSITE" id="PS50893"/>
    </source>
</evidence>
<dbReference type="InterPro" id="IPR017871">
    <property type="entry name" value="ABC_transporter-like_CS"/>
</dbReference>
<dbReference type="SUPFAM" id="SSF52540">
    <property type="entry name" value="P-loop containing nucleoside triphosphate hydrolases"/>
    <property type="match status" value="1"/>
</dbReference>
<evidence type="ECO:0000259" key="11">
    <source>
        <dbReference type="PROSITE" id="PS50929"/>
    </source>
</evidence>
<dbReference type="RefSeq" id="WP_025704176.1">
    <property type="nucleotide sequence ID" value="NZ_CP009287.1"/>
</dbReference>
<evidence type="ECO:0000256" key="6">
    <source>
        <dbReference type="ARBA" id="ARBA00022840"/>
    </source>
</evidence>
<keyword evidence="6 12" id="KW-0067">ATP-binding</keyword>
<keyword evidence="8 9" id="KW-0472">Membrane</keyword>
<dbReference type="AlphaFoldDB" id="A0A089MDU5"/>
<dbReference type="KEGG" id="pgm:PGRAT_30560"/>
<dbReference type="EMBL" id="CP009287">
    <property type="protein sequence ID" value="AIQ71447.1"/>
    <property type="molecule type" value="Genomic_DNA"/>
</dbReference>
<dbReference type="Gene3D" id="3.40.50.300">
    <property type="entry name" value="P-loop containing nucleotide triphosphate hydrolases"/>
    <property type="match status" value="1"/>
</dbReference>
<dbReference type="STRING" id="189425.PGRAT_30560"/>
<dbReference type="Proteomes" id="UP000029500">
    <property type="component" value="Chromosome"/>
</dbReference>
<evidence type="ECO:0000256" key="8">
    <source>
        <dbReference type="ARBA" id="ARBA00023136"/>
    </source>
</evidence>
<dbReference type="Pfam" id="PF00005">
    <property type="entry name" value="ABC_tran"/>
    <property type="match status" value="1"/>
</dbReference>
<dbReference type="PANTHER" id="PTHR43394">
    <property type="entry name" value="ATP-DEPENDENT PERMEASE MDL1, MITOCHONDRIAL"/>
    <property type="match status" value="1"/>
</dbReference>
<dbReference type="InterPro" id="IPR011527">
    <property type="entry name" value="ABC1_TM_dom"/>
</dbReference>
<organism evidence="12 13">
    <name type="scientific">Paenibacillus graminis</name>
    <dbReference type="NCBI Taxonomy" id="189425"/>
    <lineage>
        <taxon>Bacteria</taxon>
        <taxon>Bacillati</taxon>
        <taxon>Bacillota</taxon>
        <taxon>Bacilli</taxon>
        <taxon>Bacillales</taxon>
        <taxon>Paenibacillaceae</taxon>
        <taxon>Paenibacillus</taxon>
    </lineage>
</organism>
<dbReference type="InterPro" id="IPR036640">
    <property type="entry name" value="ABC1_TM_sf"/>
</dbReference>
<dbReference type="InterPro" id="IPR003439">
    <property type="entry name" value="ABC_transporter-like_ATP-bd"/>
</dbReference>
<feature type="transmembrane region" description="Helical" evidence="9">
    <location>
        <begin position="278"/>
        <end position="296"/>
    </location>
</feature>
<evidence type="ECO:0000313" key="13">
    <source>
        <dbReference type="Proteomes" id="UP000029500"/>
    </source>
</evidence>
<evidence type="ECO:0000256" key="1">
    <source>
        <dbReference type="ARBA" id="ARBA00004651"/>
    </source>
</evidence>
<keyword evidence="7 9" id="KW-1133">Transmembrane helix</keyword>
<dbReference type="GO" id="GO:0016887">
    <property type="term" value="F:ATP hydrolysis activity"/>
    <property type="evidence" value="ECO:0007669"/>
    <property type="project" value="InterPro"/>
</dbReference>
<evidence type="ECO:0000256" key="5">
    <source>
        <dbReference type="ARBA" id="ARBA00022741"/>
    </source>
</evidence>
<dbReference type="PANTHER" id="PTHR43394:SF1">
    <property type="entry name" value="ATP-BINDING CASSETTE SUB-FAMILY B MEMBER 10, MITOCHONDRIAL"/>
    <property type="match status" value="1"/>
</dbReference>
<dbReference type="PROSITE" id="PS50929">
    <property type="entry name" value="ABC_TM1F"/>
    <property type="match status" value="1"/>
</dbReference>
<dbReference type="CDD" id="cd18548">
    <property type="entry name" value="ABC_6TM_Tm287_like"/>
    <property type="match status" value="1"/>
</dbReference>
<evidence type="ECO:0000313" key="12">
    <source>
        <dbReference type="EMBL" id="AIQ71447.1"/>
    </source>
</evidence>
<dbReference type="PROSITE" id="PS50893">
    <property type="entry name" value="ABC_TRANSPORTER_2"/>
    <property type="match status" value="1"/>
</dbReference>
<feature type="transmembrane region" description="Helical" evidence="9">
    <location>
        <begin position="155"/>
        <end position="175"/>
    </location>
</feature>
<keyword evidence="2" id="KW-0813">Transport</keyword>
<evidence type="ECO:0000256" key="4">
    <source>
        <dbReference type="ARBA" id="ARBA00022692"/>
    </source>
</evidence>
<feature type="transmembrane region" description="Helical" evidence="9">
    <location>
        <begin position="130"/>
        <end position="149"/>
    </location>
</feature>
<accession>A0A089MDU5</accession>
<sequence length="586" mass="64260">MIKLMKQLKPFKLAIAAVLILVFLQSMGDLYLPTLMSDIVDKGIVQGDRSYIWRIGGFMLLVAAGGAVCSIIASYLSAKVAAGFGKNTRSRMFNHVENFTLHEFDKLGTASLITRTTNDITQVQTVLTMMLRMMIGAPMMMIGGIIMAISEDAKLSLIFVVVIPLLVGAILFIGMKGLPLFKAIQVKLDKLNRVLREHLTGIRVIRSFNRISHENERFTEANKDLTDTAIKVNKIMAGLMPLMMLVMNFSMIAILYFGGIRIGDGDLQVGSLMAFIQYAMQIMFSLIMVSMMFVLIPRASASALRINEVLDMQPEITDPTAGQLQSTATATHKDGRSSMHGFVEFDNVSFSYPGAEQPALTGISFSAKPGEITAIIGGTGSGKSTLLSMIPRFYDVSEGAVRVDGVDVREMTQEELRNKIGYIPQKAVLFTGTINENIRYGKEEATEEEIIHAAKIAQAYDFVSAMKDGFNSEISQGGGNVSGGQKQRLSIARALVRKPEIYLFDDSFSALDFKTDAKLRAALKGETTESTVVIVAQRVSTVMDADRIIVLDEGQIAGMGTHRELMDNSEVYREIVSSQLSEEEIA</sequence>
<dbReference type="Gene3D" id="1.20.1560.10">
    <property type="entry name" value="ABC transporter type 1, transmembrane domain"/>
    <property type="match status" value="1"/>
</dbReference>
<gene>
    <name evidence="12" type="ORF">PGRAT_30560</name>
</gene>
<evidence type="ECO:0000256" key="2">
    <source>
        <dbReference type="ARBA" id="ARBA00022448"/>
    </source>
</evidence>
<feature type="transmembrane region" description="Helical" evidence="9">
    <location>
        <begin position="52"/>
        <end position="76"/>
    </location>
</feature>
<dbReference type="InterPro" id="IPR003593">
    <property type="entry name" value="AAA+_ATPase"/>
</dbReference>
<dbReference type="OrthoDB" id="9770415at2"/>
<dbReference type="Pfam" id="PF00664">
    <property type="entry name" value="ABC_membrane"/>
    <property type="match status" value="1"/>
</dbReference>
<keyword evidence="13" id="KW-1185">Reference proteome</keyword>
<proteinExistence type="predicted"/>
<evidence type="ECO:0000256" key="3">
    <source>
        <dbReference type="ARBA" id="ARBA00022475"/>
    </source>
</evidence>
<dbReference type="GO" id="GO:0015421">
    <property type="term" value="F:ABC-type oligopeptide transporter activity"/>
    <property type="evidence" value="ECO:0007669"/>
    <property type="project" value="TreeGrafter"/>
</dbReference>
<dbReference type="FunFam" id="1.20.1560.10:FF:000040">
    <property type="entry name" value="Multidrug ABC transporter ATP-binding protein"/>
    <property type="match status" value="1"/>
</dbReference>
<dbReference type="eggNOG" id="COG1132">
    <property type="taxonomic scope" value="Bacteria"/>
</dbReference>